<evidence type="ECO:0000313" key="4">
    <source>
        <dbReference type="EMBL" id="TRW24815.1"/>
    </source>
</evidence>
<comment type="caution">
    <text evidence="4">The sequence shown here is derived from an EMBL/GenBank/DDBJ whole genome shotgun (WGS) entry which is preliminary data.</text>
</comment>
<reference evidence="4 5" key="1">
    <citation type="submission" date="2019-07" db="EMBL/GenBank/DDBJ databases">
        <title>Flavobacterium sp. nov., isolated from glacier ice.</title>
        <authorList>
            <person name="Liu Q."/>
            <person name="Xin Y.-H."/>
        </authorList>
    </citation>
    <scope>NUCLEOTIDE SEQUENCE [LARGE SCALE GENOMIC DNA]</scope>
    <source>
        <strain evidence="4 5">ZT4R6</strain>
    </source>
</reference>
<feature type="signal peptide" evidence="2">
    <location>
        <begin position="1"/>
        <end position="19"/>
    </location>
</feature>
<organism evidence="4 5">
    <name type="scientific">Flavobacterium zepuense</name>
    <dbReference type="NCBI Taxonomy" id="2593302"/>
    <lineage>
        <taxon>Bacteria</taxon>
        <taxon>Pseudomonadati</taxon>
        <taxon>Bacteroidota</taxon>
        <taxon>Flavobacteriia</taxon>
        <taxon>Flavobacteriales</taxon>
        <taxon>Flavobacteriaceae</taxon>
        <taxon>Flavobacterium</taxon>
    </lineage>
</organism>
<evidence type="ECO:0000313" key="5">
    <source>
        <dbReference type="Proteomes" id="UP000320643"/>
    </source>
</evidence>
<dbReference type="OrthoDB" id="9805017at2"/>
<dbReference type="RefSeq" id="WP_143373218.1">
    <property type="nucleotide sequence ID" value="NZ_VJVZ01000005.1"/>
</dbReference>
<dbReference type="NCBIfam" id="TIGR04183">
    <property type="entry name" value="Por_Secre_tail"/>
    <property type="match status" value="1"/>
</dbReference>
<dbReference type="Pfam" id="PF17164">
    <property type="entry name" value="DUF5122"/>
    <property type="match status" value="1"/>
</dbReference>
<feature type="chain" id="PRO_5022203006" evidence="2">
    <location>
        <begin position="20"/>
        <end position="509"/>
    </location>
</feature>
<dbReference type="Gene3D" id="2.80.10.50">
    <property type="match status" value="1"/>
</dbReference>
<sequence length="509" mass="55738">MNYKITLLSALLCSTLGFAQTEFLNTEFGNNGAACIDVPGETFIMGDIIKVDNTFYGLTSFTNHALIKLSETGQIDPSFGTNGYVQLDLTSAAGAIYDNTNAFIKTTPNNNLLMVANTGYLPEHNFMVMTDLNGNPIASFGNNGYVNLDWPDYLNILMAEIINNEIFLVFRNDSTNENNPQQYLYITKYDLNGNIISAFGDDGVIVFNIDINTYTKSALYAPETGKLTVLIDQYTEENFSSHIVQYDLDEAAIDTDFGTDGYIYYNTVNNISTLPNVLYSDNNSIYLAGTTGISGPNQTLFVTKLNLNGQPDTSFGNNGTFLYNDELAGYSIWAINKTGGYLTLTGTDQYTNPGSDKIFVMRITENGQLDTSFGIDGLITNPNDLSVLTATYRTLIEEDHITIATNSYACSTDGQPKPAVLQFIAGSSLTTTQVTKSTLDFYPNPVKDILYITGEAITKAEVYDISGKLLYTVTNPEANQINLSTLQSGLYLLKIVNTKGAANIKVVKE</sequence>
<dbReference type="EMBL" id="VJVZ01000005">
    <property type="protein sequence ID" value="TRW24815.1"/>
    <property type="molecule type" value="Genomic_DNA"/>
</dbReference>
<dbReference type="InterPro" id="IPR026444">
    <property type="entry name" value="Secre_tail"/>
</dbReference>
<evidence type="ECO:0000256" key="2">
    <source>
        <dbReference type="SAM" id="SignalP"/>
    </source>
</evidence>
<accession>A0A552V2X8</accession>
<protein>
    <submittedName>
        <fullName evidence="4">T9SS type A sorting domain-containing protein</fullName>
    </submittedName>
</protein>
<gene>
    <name evidence="4" type="ORF">FMM05_09965</name>
</gene>
<dbReference type="Proteomes" id="UP000320643">
    <property type="component" value="Unassembled WGS sequence"/>
</dbReference>
<dbReference type="Pfam" id="PF18962">
    <property type="entry name" value="Por_Secre_tail"/>
    <property type="match status" value="1"/>
</dbReference>
<evidence type="ECO:0000259" key="3">
    <source>
        <dbReference type="Pfam" id="PF18962"/>
    </source>
</evidence>
<evidence type="ECO:0000256" key="1">
    <source>
        <dbReference type="ARBA" id="ARBA00022729"/>
    </source>
</evidence>
<feature type="domain" description="Secretion system C-terminal sorting" evidence="3">
    <location>
        <begin position="442"/>
        <end position="502"/>
    </location>
</feature>
<keyword evidence="5" id="KW-1185">Reference proteome</keyword>
<name>A0A552V2X8_9FLAO</name>
<dbReference type="InterPro" id="IPR013431">
    <property type="entry name" value="Delta_60_rpt"/>
</dbReference>
<proteinExistence type="predicted"/>
<keyword evidence="1 2" id="KW-0732">Signal</keyword>
<dbReference type="AlphaFoldDB" id="A0A552V2X8"/>